<evidence type="ECO:0000313" key="5">
    <source>
        <dbReference type="Proteomes" id="UP001417504"/>
    </source>
</evidence>
<evidence type="ECO:0000256" key="1">
    <source>
        <dbReference type="ARBA" id="ARBA00022741"/>
    </source>
</evidence>
<reference evidence="4 5" key="1">
    <citation type="submission" date="2024-01" db="EMBL/GenBank/DDBJ databases">
        <title>Genome assemblies of Stephania.</title>
        <authorList>
            <person name="Yang L."/>
        </authorList>
    </citation>
    <scope>NUCLEOTIDE SEQUENCE [LARGE SCALE GENOMIC DNA]</scope>
    <source>
        <strain evidence="4">QJT</strain>
        <tissue evidence="4">Leaf</tissue>
    </source>
</reference>
<proteinExistence type="predicted"/>
<gene>
    <name evidence="4" type="ORF">Sjap_002042</name>
</gene>
<organism evidence="4 5">
    <name type="scientific">Stephania japonica</name>
    <dbReference type="NCBI Taxonomy" id="461633"/>
    <lineage>
        <taxon>Eukaryota</taxon>
        <taxon>Viridiplantae</taxon>
        <taxon>Streptophyta</taxon>
        <taxon>Embryophyta</taxon>
        <taxon>Tracheophyta</taxon>
        <taxon>Spermatophyta</taxon>
        <taxon>Magnoliopsida</taxon>
        <taxon>Ranunculales</taxon>
        <taxon>Menispermaceae</taxon>
        <taxon>Menispermoideae</taxon>
        <taxon>Cissampelideae</taxon>
        <taxon>Stephania</taxon>
    </lineage>
</organism>
<sequence>MKIALGAAKGLNYLHENNIIHRDMRSSNILVTHDHKPLLGDFGLARTQQGELDHSLENRLVGTFGYLAPEYVESGKASTKTDVYSFGVVLLELITGLKSIDKKLEERSLIAWARPLLKKRKYPDLIDPRILDSHDFHQLFWMVQVAERCLRKDPDRRLSMDKSEWPEVQERLHVHKGINITLAIPYSYVH</sequence>
<dbReference type="PANTHER" id="PTHR47989:SF8">
    <property type="entry name" value="INACTIVE PROTEIN KINASE SELMODRAFT_444075-LIKE"/>
    <property type="match status" value="1"/>
</dbReference>
<keyword evidence="5" id="KW-1185">Reference proteome</keyword>
<keyword evidence="1" id="KW-0547">Nucleotide-binding</keyword>
<dbReference type="Proteomes" id="UP001417504">
    <property type="component" value="Unassembled WGS sequence"/>
</dbReference>
<dbReference type="PROSITE" id="PS50011">
    <property type="entry name" value="PROTEIN_KINASE_DOM"/>
    <property type="match status" value="1"/>
</dbReference>
<feature type="domain" description="Protein kinase" evidence="3">
    <location>
        <begin position="1"/>
        <end position="178"/>
    </location>
</feature>
<dbReference type="PROSITE" id="PS00109">
    <property type="entry name" value="PROTEIN_KINASE_TYR"/>
    <property type="match status" value="1"/>
</dbReference>
<evidence type="ECO:0000259" key="3">
    <source>
        <dbReference type="PROSITE" id="PS50011"/>
    </source>
</evidence>
<dbReference type="Gene3D" id="1.10.510.10">
    <property type="entry name" value="Transferase(Phosphotransferase) domain 1"/>
    <property type="match status" value="1"/>
</dbReference>
<accession>A0AAP0KND8</accession>
<dbReference type="GO" id="GO:0004672">
    <property type="term" value="F:protein kinase activity"/>
    <property type="evidence" value="ECO:0007669"/>
    <property type="project" value="InterPro"/>
</dbReference>
<dbReference type="InterPro" id="IPR008266">
    <property type="entry name" value="Tyr_kinase_AS"/>
</dbReference>
<dbReference type="AlphaFoldDB" id="A0AAP0KND8"/>
<dbReference type="Pfam" id="PF00069">
    <property type="entry name" value="Pkinase"/>
    <property type="match status" value="1"/>
</dbReference>
<dbReference type="InterPro" id="IPR000719">
    <property type="entry name" value="Prot_kinase_dom"/>
</dbReference>
<dbReference type="InterPro" id="IPR011009">
    <property type="entry name" value="Kinase-like_dom_sf"/>
</dbReference>
<keyword evidence="2" id="KW-0067">ATP-binding</keyword>
<dbReference type="SUPFAM" id="SSF56112">
    <property type="entry name" value="Protein kinase-like (PK-like)"/>
    <property type="match status" value="1"/>
</dbReference>
<dbReference type="GO" id="GO:0005524">
    <property type="term" value="F:ATP binding"/>
    <property type="evidence" value="ECO:0007669"/>
    <property type="project" value="UniProtKB-KW"/>
</dbReference>
<dbReference type="EMBL" id="JBBNAE010000001">
    <property type="protein sequence ID" value="KAK9154562.1"/>
    <property type="molecule type" value="Genomic_DNA"/>
</dbReference>
<protein>
    <recommendedName>
        <fullName evidence="3">Protein kinase domain-containing protein</fullName>
    </recommendedName>
</protein>
<name>A0AAP0KND8_9MAGN</name>
<evidence type="ECO:0000256" key="2">
    <source>
        <dbReference type="ARBA" id="ARBA00022840"/>
    </source>
</evidence>
<comment type="caution">
    <text evidence="4">The sequence shown here is derived from an EMBL/GenBank/DDBJ whole genome shotgun (WGS) entry which is preliminary data.</text>
</comment>
<dbReference type="PANTHER" id="PTHR47989">
    <property type="entry name" value="OS01G0750732 PROTEIN"/>
    <property type="match status" value="1"/>
</dbReference>
<evidence type="ECO:0000313" key="4">
    <source>
        <dbReference type="EMBL" id="KAK9154562.1"/>
    </source>
</evidence>